<keyword evidence="3" id="KW-0119">Carbohydrate metabolism</keyword>
<dbReference type="Pfam" id="PF00480">
    <property type="entry name" value="ROK"/>
    <property type="match status" value="1"/>
</dbReference>
<evidence type="ECO:0000256" key="1">
    <source>
        <dbReference type="ARBA" id="ARBA00002486"/>
    </source>
</evidence>
<protein>
    <submittedName>
        <fullName evidence="4">Transcriptional regulator</fullName>
    </submittedName>
</protein>
<sequence length="396" mass="43462">MMPHSNPSIKKQVYDRISYLGTASKADLLNAFPLTSSSMTRLLDEMTTQQLIVVSGLGSSTGGRKPILFQTNPRYRYIFGLEISRIYSSLGLYDMHLNPLSMTRWEMDRSMSPELLVTHVTNSAKEFLREHGLSSQDVLGMGIGAVGPLDQRKGMILEPEYFPSASWSHVPICAMLEERLQIPVKLDNGANTALIGEHWALRNQDYQHILYVHAGVTIRSAMMSGGQIVRGAVDTEGAVGQMIIQTNGPRLHGKGNYGALEAFVSVPSLEERVRTQLKIGRSSVLAEIPAERVNFATLTEALVQGDALVKEQFAETAAYLGIGLANLINALHPECVILGGPLVGAHQLVFETSVEVAKKNTYHYPEYSPVFTQGRLKEEALATGAAVMLLHEWEGD</sequence>
<dbReference type="InterPro" id="IPR036390">
    <property type="entry name" value="WH_DNA-bd_sf"/>
</dbReference>
<organism evidence="4 5">
    <name type="scientific">Paenibacillus antibioticophila</name>
    <dbReference type="NCBI Taxonomy" id="1274374"/>
    <lineage>
        <taxon>Bacteria</taxon>
        <taxon>Bacillati</taxon>
        <taxon>Bacillota</taxon>
        <taxon>Bacilli</taxon>
        <taxon>Bacillales</taxon>
        <taxon>Paenibacillaceae</taxon>
        <taxon>Paenibacillus</taxon>
    </lineage>
</organism>
<proteinExistence type="inferred from homology"/>
<evidence type="ECO:0000313" key="4">
    <source>
        <dbReference type="EMBL" id="GIO37085.1"/>
    </source>
</evidence>
<dbReference type="PANTHER" id="PTHR18964">
    <property type="entry name" value="ROK (REPRESSOR, ORF, KINASE) FAMILY"/>
    <property type="match status" value="1"/>
</dbReference>
<dbReference type="Gene3D" id="3.30.420.40">
    <property type="match status" value="2"/>
</dbReference>
<evidence type="ECO:0000256" key="2">
    <source>
        <dbReference type="ARBA" id="ARBA00006479"/>
    </source>
</evidence>
<dbReference type="InterPro" id="IPR000600">
    <property type="entry name" value="ROK"/>
</dbReference>
<comment type="function">
    <text evidence="1">Transcriptional repressor of xylose-utilizing enzymes.</text>
</comment>
<name>A0A919XVD3_9BACL</name>
<dbReference type="AlphaFoldDB" id="A0A919XVD3"/>
<keyword evidence="5" id="KW-1185">Reference proteome</keyword>
<dbReference type="SUPFAM" id="SSF53067">
    <property type="entry name" value="Actin-like ATPase domain"/>
    <property type="match status" value="1"/>
</dbReference>
<comment type="similarity">
    <text evidence="2">Belongs to the ROK (NagC/XylR) family.</text>
</comment>
<dbReference type="Proteomes" id="UP000681162">
    <property type="component" value="Unassembled WGS sequence"/>
</dbReference>
<dbReference type="SUPFAM" id="SSF46785">
    <property type="entry name" value="Winged helix' DNA-binding domain"/>
    <property type="match status" value="1"/>
</dbReference>
<evidence type="ECO:0000313" key="5">
    <source>
        <dbReference type="Proteomes" id="UP000681162"/>
    </source>
</evidence>
<dbReference type="EMBL" id="BORR01000006">
    <property type="protein sequence ID" value="GIO37085.1"/>
    <property type="molecule type" value="Genomic_DNA"/>
</dbReference>
<dbReference type="InterPro" id="IPR036388">
    <property type="entry name" value="WH-like_DNA-bd_sf"/>
</dbReference>
<evidence type="ECO:0000256" key="3">
    <source>
        <dbReference type="ARBA" id="ARBA00022629"/>
    </source>
</evidence>
<dbReference type="GO" id="GO:0042732">
    <property type="term" value="P:D-xylose metabolic process"/>
    <property type="evidence" value="ECO:0007669"/>
    <property type="project" value="UniProtKB-KW"/>
</dbReference>
<gene>
    <name evidence="4" type="ORF">J41TS12_19460</name>
</gene>
<keyword evidence="3" id="KW-0859">Xylose metabolism</keyword>
<accession>A0A919XVD3</accession>
<dbReference type="RefSeq" id="WP_212939398.1">
    <property type="nucleotide sequence ID" value="NZ_BORR01000006.1"/>
</dbReference>
<reference evidence="4 5" key="1">
    <citation type="submission" date="2021-03" db="EMBL/GenBank/DDBJ databases">
        <title>Antimicrobial resistance genes in bacteria isolated from Japanese honey, and their potential for conferring macrolide and lincosamide resistance in the American foulbrood pathogen Paenibacillus larvae.</title>
        <authorList>
            <person name="Okamoto M."/>
            <person name="Kumagai M."/>
            <person name="Kanamori H."/>
            <person name="Takamatsu D."/>
        </authorList>
    </citation>
    <scope>NUCLEOTIDE SEQUENCE [LARGE SCALE GENOMIC DNA]</scope>
    <source>
        <strain evidence="4 5">J41TS12</strain>
    </source>
</reference>
<comment type="caution">
    <text evidence="4">The sequence shown here is derived from an EMBL/GenBank/DDBJ whole genome shotgun (WGS) entry which is preliminary data.</text>
</comment>
<dbReference type="PANTHER" id="PTHR18964:SF149">
    <property type="entry name" value="BIFUNCTIONAL UDP-N-ACETYLGLUCOSAMINE 2-EPIMERASE_N-ACETYLMANNOSAMINE KINASE"/>
    <property type="match status" value="1"/>
</dbReference>
<dbReference type="InterPro" id="IPR043129">
    <property type="entry name" value="ATPase_NBD"/>
</dbReference>
<dbReference type="Gene3D" id="1.10.10.10">
    <property type="entry name" value="Winged helix-like DNA-binding domain superfamily/Winged helix DNA-binding domain"/>
    <property type="match status" value="1"/>
</dbReference>